<dbReference type="InterPro" id="IPR008912">
    <property type="entry name" value="Uncharacterised_CoxE"/>
</dbReference>
<sequence length="345" mass="37618">MWFEAPLDRRIAFLSALDEVGVEHAYWIGRLTLCGSPEDIARYDAACSGQARDPDPRGSAWQVRRLPERSLFRATMPPSAAATDGDPALGVRAADADVLRHRDLATLSTVERSEAARLLARLAGAHPQRPGRRYRSDSRGAVDRRRTVRAMLRAGGEPRPLLRRSRRPRPRRLVLLLDVSGSMSPYADALLRLAHAFVQHRPRWTAVYALGTRLTPLTAALRTRDVEAALREAGRAIPDWRGGTRLADTVTAFVRRDGHRGVARRAVVVICSDGWECGDPARLGAAVAHVHRLAARTIWVSPHAGRPGFTPSAAGLAAVLPHVDALVAGHTVAAIEALVQEVRDA</sequence>
<dbReference type="AlphaFoldDB" id="A0A917WLS6"/>
<dbReference type="Gene3D" id="3.40.50.410">
    <property type="entry name" value="von Willebrand factor, type A domain"/>
    <property type="match status" value="1"/>
</dbReference>
<dbReference type="InterPro" id="IPR036465">
    <property type="entry name" value="vWFA_dom_sf"/>
</dbReference>
<protein>
    <submittedName>
        <fullName evidence="1">VWA domain-containing protein</fullName>
    </submittedName>
</protein>
<accession>A0A917WLS6</accession>
<organism evidence="1 2">
    <name type="scientific">Dactylosporangium sucinum</name>
    <dbReference type="NCBI Taxonomy" id="1424081"/>
    <lineage>
        <taxon>Bacteria</taxon>
        <taxon>Bacillati</taxon>
        <taxon>Actinomycetota</taxon>
        <taxon>Actinomycetes</taxon>
        <taxon>Micromonosporales</taxon>
        <taxon>Micromonosporaceae</taxon>
        <taxon>Dactylosporangium</taxon>
    </lineage>
</organism>
<dbReference type="EMBL" id="BMPI01000005">
    <property type="protein sequence ID" value="GGM13688.1"/>
    <property type="molecule type" value="Genomic_DNA"/>
</dbReference>
<evidence type="ECO:0000313" key="1">
    <source>
        <dbReference type="EMBL" id="GGM13688.1"/>
    </source>
</evidence>
<dbReference type="Pfam" id="PF05762">
    <property type="entry name" value="VWA_CoxE"/>
    <property type="match status" value="1"/>
</dbReference>
<dbReference type="Proteomes" id="UP000642070">
    <property type="component" value="Unassembled WGS sequence"/>
</dbReference>
<comment type="caution">
    <text evidence="1">The sequence shown here is derived from an EMBL/GenBank/DDBJ whole genome shotgun (WGS) entry which is preliminary data.</text>
</comment>
<gene>
    <name evidence="1" type="ORF">GCM10007977_013440</name>
</gene>
<dbReference type="PANTHER" id="PTHR39338:SF6">
    <property type="entry name" value="BLL5662 PROTEIN"/>
    <property type="match status" value="1"/>
</dbReference>
<evidence type="ECO:0000313" key="2">
    <source>
        <dbReference type="Proteomes" id="UP000642070"/>
    </source>
</evidence>
<reference evidence="1" key="2">
    <citation type="submission" date="2020-09" db="EMBL/GenBank/DDBJ databases">
        <authorList>
            <person name="Sun Q."/>
            <person name="Ohkuma M."/>
        </authorList>
    </citation>
    <scope>NUCLEOTIDE SEQUENCE</scope>
    <source>
        <strain evidence="1">JCM 19831</strain>
    </source>
</reference>
<dbReference type="PANTHER" id="PTHR39338">
    <property type="entry name" value="BLL5662 PROTEIN-RELATED"/>
    <property type="match status" value="1"/>
</dbReference>
<dbReference type="SUPFAM" id="SSF53300">
    <property type="entry name" value="vWA-like"/>
    <property type="match status" value="1"/>
</dbReference>
<dbReference type="CDD" id="cd00198">
    <property type="entry name" value="vWFA"/>
    <property type="match status" value="1"/>
</dbReference>
<proteinExistence type="predicted"/>
<dbReference type="RefSeq" id="WP_190248824.1">
    <property type="nucleotide sequence ID" value="NZ_BMPI01000005.1"/>
</dbReference>
<keyword evidence="2" id="KW-1185">Reference proteome</keyword>
<reference evidence="1" key="1">
    <citation type="journal article" date="2014" name="Int. J. Syst. Evol. Microbiol.">
        <title>Complete genome sequence of Corynebacterium casei LMG S-19264T (=DSM 44701T), isolated from a smear-ripened cheese.</title>
        <authorList>
            <consortium name="US DOE Joint Genome Institute (JGI-PGF)"/>
            <person name="Walter F."/>
            <person name="Albersmeier A."/>
            <person name="Kalinowski J."/>
            <person name="Ruckert C."/>
        </authorList>
    </citation>
    <scope>NUCLEOTIDE SEQUENCE</scope>
    <source>
        <strain evidence="1">JCM 19831</strain>
    </source>
</reference>
<name>A0A917WLS6_9ACTN</name>